<proteinExistence type="predicted"/>
<dbReference type="PROSITE" id="PS51683">
    <property type="entry name" value="SAM_OMT_II"/>
    <property type="match status" value="1"/>
</dbReference>
<gene>
    <name evidence="5" type="ORF">Daus18300_000480</name>
</gene>
<dbReference type="InterPro" id="IPR036390">
    <property type="entry name" value="WH_DNA-bd_sf"/>
</dbReference>
<name>A0ABR3Y3G4_9PEZI</name>
<evidence type="ECO:0000313" key="6">
    <source>
        <dbReference type="Proteomes" id="UP001583177"/>
    </source>
</evidence>
<feature type="domain" description="O-methyltransferase C-terminal" evidence="4">
    <location>
        <begin position="234"/>
        <end position="381"/>
    </location>
</feature>
<dbReference type="EMBL" id="JAWRVE010000003">
    <property type="protein sequence ID" value="KAL1882842.1"/>
    <property type="molecule type" value="Genomic_DNA"/>
</dbReference>
<dbReference type="SUPFAM" id="SSF46785">
    <property type="entry name" value="Winged helix' DNA-binding domain"/>
    <property type="match status" value="1"/>
</dbReference>
<dbReference type="InterPro" id="IPR016461">
    <property type="entry name" value="COMT-like"/>
</dbReference>
<evidence type="ECO:0000256" key="2">
    <source>
        <dbReference type="ARBA" id="ARBA00022679"/>
    </source>
</evidence>
<dbReference type="Pfam" id="PF00891">
    <property type="entry name" value="Methyltransf_2"/>
    <property type="match status" value="1"/>
</dbReference>
<dbReference type="PANTHER" id="PTHR43712:SF2">
    <property type="entry name" value="O-METHYLTRANSFERASE CICE"/>
    <property type="match status" value="1"/>
</dbReference>
<evidence type="ECO:0000313" key="5">
    <source>
        <dbReference type="EMBL" id="KAL1882842.1"/>
    </source>
</evidence>
<keyword evidence="2" id="KW-0808">Transferase</keyword>
<dbReference type="Proteomes" id="UP001583177">
    <property type="component" value="Unassembled WGS sequence"/>
</dbReference>
<organism evidence="5 6">
    <name type="scientific">Diaporthe australafricana</name>
    <dbReference type="NCBI Taxonomy" id="127596"/>
    <lineage>
        <taxon>Eukaryota</taxon>
        <taxon>Fungi</taxon>
        <taxon>Dikarya</taxon>
        <taxon>Ascomycota</taxon>
        <taxon>Pezizomycotina</taxon>
        <taxon>Sordariomycetes</taxon>
        <taxon>Sordariomycetidae</taxon>
        <taxon>Diaporthales</taxon>
        <taxon>Diaporthaceae</taxon>
        <taxon>Diaporthe</taxon>
    </lineage>
</organism>
<dbReference type="SUPFAM" id="SSF53335">
    <property type="entry name" value="S-adenosyl-L-methionine-dependent methyltransferases"/>
    <property type="match status" value="1"/>
</dbReference>
<accession>A0ABR3Y3G4</accession>
<reference evidence="5 6" key="1">
    <citation type="journal article" date="2024" name="IMA Fungus">
        <title>IMA Genome - F19 : A genome assembly and annotation guide to empower mycologists, including annotated draft genome sequences of Ceratocystis pirilliformis, Diaporthe australafricana, Fusarium ophioides, Paecilomyces lecythidis, and Sporothrix stenoceras.</title>
        <authorList>
            <person name="Aylward J."/>
            <person name="Wilson A.M."/>
            <person name="Visagie C.M."/>
            <person name="Spraker J."/>
            <person name="Barnes I."/>
            <person name="Buitendag C."/>
            <person name="Ceriani C."/>
            <person name="Del Mar Angel L."/>
            <person name="du Plessis D."/>
            <person name="Fuchs T."/>
            <person name="Gasser K."/>
            <person name="Kramer D."/>
            <person name="Li W."/>
            <person name="Munsamy K."/>
            <person name="Piso A."/>
            <person name="Price J.L."/>
            <person name="Sonnekus B."/>
            <person name="Thomas C."/>
            <person name="van der Nest A."/>
            <person name="van Dijk A."/>
            <person name="van Heerden A."/>
            <person name="van Vuuren N."/>
            <person name="Yilmaz N."/>
            <person name="Duong T.A."/>
            <person name="van der Merwe N.A."/>
            <person name="Wingfield M.J."/>
            <person name="Wingfield B.D."/>
        </authorList>
    </citation>
    <scope>NUCLEOTIDE SEQUENCE [LARGE SCALE GENOMIC DNA]</scope>
    <source>
        <strain evidence="5 6">CMW 18300</strain>
    </source>
</reference>
<evidence type="ECO:0000256" key="3">
    <source>
        <dbReference type="ARBA" id="ARBA00022691"/>
    </source>
</evidence>
<evidence type="ECO:0000256" key="1">
    <source>
        <dbReference type="ARBA" id="ARBA00022603"/>
    </source>
</evidence>
<evidence type="ECO:0000259" key="4">
    <source>
        <dbReference type="Pfam" id="PF00891"/>
    </source>
</evidence>
<comment type="caution">
    <text evidence="5">The sequence shown here is derived from an EMBL/GenBank/DDBJ whole genome shotgun (WGS) entry which is preliminary data.</text>
</comment>
<keyword evidence="6" id="KW-1185">Reference proteome</keyword>
<dbReference type="InterPro" id="IPR036388">
    <property type="entry name" value="WH-like_DNA-bd_sf"/>
</dbReference>
<keyword evidence="1" id="KW-0489">Methyltransferase</keyword>
<protein>
    <recommendedName>
        <fullName evidence="4">O-methyltransferase C-terminal domain-containing protein</fullName>
    </recommendedName>
</protein>
<keyword evidence="3" id="KW-0949">S-adenosyl-L-methionine</keyword>
<dbReference type="Gene3D" id="1.10.10.10">
    <property type="entry name" value="Winged helix-like DNA-binding domain superfamily/Winged helix DNA-binding domain"/>
    <property type="match status" value="1"/>
</dbReference>
<dbReference type="PANTHER" id="PTHR43712">
    <property type="entry name" value="PUTATIVE (AFU_ORTHOLOGUE AFUA_4G14580)-RELATED"/>
    <property type="match status" value="1"/>
</dbReference>
<dbReference type="InterPro" id="IPR001077">
    <property type="entry name" value="COMT_C"/>
</dbReference>
<dbReference type="Gene3D" id="3.40.50.150">
    <property type="entry name" value="Vaccinia Virus protein VP39"/>
    <property type="match status" value="1"/>
</dbReference>
<dbReference type="InterPro" id="IPR029063">
    <property type="entry name" value="SAM-dependent_MTases_sf"/>
</dbReference>
<sequence length="403" mass="45083">MAINSEEALILAAKLEAIVANPESILGLQNDLLRQRLREAGRKLSHAMEIPIDTARRLQSTALELPAAFVGVEKGIFSSLASKAGTTSNAELAEKTQIDPVLLRRLLRFYQANNMISQPGDDAYGANNVTKNMTALCCSAGVEYFFETLLPAFTALPQFLRDSGYKNPTNPDQLAWHVGHKTDINPFPWLLSHPRQMEVFMQAMATLRDGMPNWFDIVDFRQEILHGDNTDSATPLFVDVGGAMGQQSISFKKAYPDLKGRVIVQDQAQVVGQIEATPLPDFEGIEAMAHDFFKPQPIQARAYYLRMIFHDWPDHKAVEILRHLRDAMTESSYLLIDDTVLSEKQAPWKAAFLDMTMMCQLAAQERTKAEWEKLTAESGFKILKIVEYAPDAQESLIIAVKSP</sequence>